<dbReference type="EMBL" id="CP128400">
    <property type="protein sequence ID" value="WJW69544.1"/>
    <property type="molecule type" value="Genomic_DNA"/>
</dbReference>
<accession>A0A8T7M6M5</accession>
<dbReference type="Proteomes" id="UP000521676">
    <property type="component" value="Unassembled WGS sequence"/>
</dbReference>
<organism evidence="1 3">
    <name type="scientific">Candidatus Chlorohelix allophototropha</name>
    <dbReference type="NCBI Taxonomy" id="3003348"/>
    <lineage>
        <taxon>Bacteria</taxon>
        <taxon>Bacillati</taxon>
        <taxon>Chloroflexota</taxon>
        <taxon>Chloroflexia</taxon>
        <taxon>Candidatus Chloroheliales</taxon>
        <taxon>Candidatus Chloroheliaceae</taxon>
        <taxon>Candidatus Chlorohelix</taxon>
    </lineage>
</organism>
<reference evidence="1 3" key="1">
    <citation type="submission" date="2020-06" db="EMBL/GenBank/DDBJ databases">
        <title>Anoxygenic phototrophic Chloroflexota member uses a Type I reaction center.</title>
        <authorList>
            <person name="Tsuji J.M."/>
            <person name="Shaw N.A."/>
            <person name="Nagashima S."/>
            <person name="Venkiteswaran J."/>
            <person name="Schiff S.L."/>
            <person name="Hanada S."/>
            <person name="Tank M."/>
            <person name="Neufeld J.D."/>
        </authorList>
    </citation>
    <scope>NUCLEOTIDE SEQUENCE [LARGE SCALE GENOMIC DNA]</scope>
    <source>
        <strain evidence="1">L227-S17</strain>
    </source>
</reference>
<gene>
    <name evidence="1" type="ORF">HXX08_17395</name>
    <name evidence="2" type="ORF">OZ401_003163</name>
</gene>
<dbReference type="RefSeq" id="WP_341471422.1">
    <property type="nucleotide sequence ID" value="NZ_CP128400.1"/>
</dbReference>
<dbReference type="AlphaFoldDB" id="A0A8T7M6M5"/>
<dbReference type="EMBL" id="JACATZ010000003">
    <property type="protein sequence ID" value="NWJ47632.1"/>
    <property type="molecule type" value="Genomic_DNA"/>
</dbReference>
<proteinExistence type="predicted"/>
<keyword evidence="4" id="KW-1185">Reference proteome</keyword>
<evidence type="ECO:0000313" key="1">
    <source>
        <dbReference type="EMBL" id="NWJ47632.1"/>
    </source>
</evidence>
<name>A0A8T7M6M5_9CHLR</name>
<protein>
    <submittedName>
        <fullName evidence="1">Uncharacterized protein</fullName>
    </submittedName>
</protein>
<dbReference type="Proteomes" id="UP001431572">
    <property type="component" value="Chromosome 2"/>
</dbReference>
<reference evidence="2" key="2">
    <citation type="journal article" date="2024" name="Nature">
        <title>Anoxygenic phototroph of the Chloroflexota uses a type I reaction centre.</title>
        <authorList>
            <person name="Tsuji J.M."/>
            <person name="Shaw N.A."/>
            <person name="Nagashima S."/>
            <person name="Venkiteswaran J.J."/>
            <person name="Schiff S.L."/>
            <person name="Watanabe T."/>
            <person name="Fukui M."/>
            <person name="Hanada S."/>
            <person name="Tank M."/>
            <person name="Neufeld J.D."/>
        </authorList>
    </citation>
    <scope>NUCLEOTIDE SEQUENCE</scope>
    <source>
        <strain evidence="2">L227-S17</strain>
    </source>
</reference>
<evidence type="ECO:0000313" key="2">
    <source>
        <dbReference type="EMBL" id="WJW69544.1"/>
    </source>
</evidence>
<sequence length="76" mass="8356">MEIIIQLGTDLPSIDANTAGQLVHALSQFGYVPTINVIVTAKEGHDFEMLQTILTSNKIDWKVVPQKLKVPELVLA</sequence>
<evidence type="ECO:0000313" key="4">
    <source>
        <dbReference type="Proteomes" id="UP001431572"/>
    </source>
</evidence>
<evidence type="ECO:0000313" key="3">
    <source>
        <dbReference type="Proteomes" id="UP000521676"/>
    </source>
</evidence>